<evidence type="ECO:0000313" key="1">
    <source>
        <dbReference type="EMBL" id="EDY31781.1"/>
    </source>
</evidence>
<protein>
    <submittedName>
        <fullName evidence="1">Uncharacterized protein</fullName>
    </submittedName>
</protein>
<dbReference type="AlphaFoldDB" id="B5CSG7"/>
<gene>
    <name evidence="1" type="ORF">RUMLAC_02427</name>
</gene>
<name>B5CSG7_9FIRM</name>
<accession>B5CSG7</accession>
<sequence>MGFPTYTVKKQERLNYRVHSKIKSVIINAWTKWGKPQKYLEEKRKSNGL</sequence>
<dbReference type="EMBL" id="ABOU02000050">
    <property type="protein sequence ID" value="EDY31781.1"/>
    <property type="molecule type" value="Genomic_DNA"/>
</dbReference>
<comment type="caution">
    <text evidence="1">The sequence shown here is derived from an EMBL/GenBank/DDBJ whole genome shotgun (WGS) entry which is preliminary data.</text>
</comment>
<reference evidence="1 2" key="2">
    <citation type="submission" date="2008-08" db="EMBL/GenBank/DDBJ databases">
        <authorList>
            <person name="Fulton L."/>
            <person name="Clifton S."/>
            <person name="Fulton B."/>
            <person name="Xu J."/>
            <person name="Minx P."/>
            <person name="Pepin K.H."/>
            <person name="Johnson M."/>
            <person name="Bhonagiri V."/>
            <person name="Nash W.E."/>
            <person name="Mardis E.R."/>
            <person name="Wilson R.K."/>
        </authorList>
    </citation>
    <scope>NUCLEOTIDE SEQUENCE [LARGE SCALE GENOMIC DNA]</scope>
    <source>
        <strain evidence="1 2">ATCC 29176</strain>
    </source>
</reference>
<keyword evidence="2" id="KW-1185">Reference proteome</keyword>
<proteinExistence type="predicted"/>
<reference evidence="1 2" key="1">
    <citation type="submission" date="2008-08" db="EMBL/GenBank/DDBJ databases">
        <title>Draft genome sequence of Ruminococcus lactaris ATCC 29176.</title>
        <authorList>
            <person name="Sudarsanam P."/>
            <person name="Ley R."/>
            <person name="Guruge J."/>
            <person name="Turnbaugh P.J."/>
            <person name="Mahowald M."/>
            <person name="Liep D."/>
            <person name="Gordon J."/>
        </authorList>
    </citation>
    <scope>NUCLEOTIDE SEQUENCE [LARGE SCALE GENOMIC DNA]</scope>
    <source>
        <strain evidence="1 2">ATCC 29176</strain>
    </source>
</reference>
<evidence type="ECO:0000313" key="2">
    <source>
        <dbReference type="Proteomes" id="UP000003254"/>
    </source>
</evidence>
<dbReference type="HOGENOM" id="CLU_3140350_0_0_9"/>
<organism evidence="1 2">
    <name type="scientific">[Ruminococcus] lactaris ATCC 29176</name>
    <dbReference type="NCBI Taxonomy" id="471875"/>
    <lineage>
        <taxon>Bacteria</taxon>
        <taxon>Bacillati</taxon>
        <taxon>Bacillota</taxon>
        <taxon>Clostridia</taxon>
        <taxon>Lachnospirales</taxon>
        <taxon>Lachnospiraceae</taxon>
        <taxon>Mediterraneibacter</taxon>
    </lineage>
</organism>
<dbReference type="Proteomes" id="UP000003254">
    <property type="component" value="Unassembled WGS sequence"/>
</dbReference>